<dbReference type="AlphaFoldDB" id="A0A6J0BRK7"/>
<evidence type="ECO:0000256" key="7">
    <source>
        <dbReference type="ARBA" id="ARBA00022989"/>
    </source>
</evidence>
<dbReference type="GO" id="GO:0005737">
    <property type="term" value="C:cytoplasm"/>
    <property type="evidence" value="ECO:0007669"/>
    <property type="project" value="TreeGrafter"/>
</dbReference>
<dbReference type="GO" id="GO:0005044">
    <property type="term" value="F:scavenger receptor activity"/>
    <property type="evidence" value="ECO:0007669"/>
    <property type="project" value="TreeGrafter"/>
</dbReference>
<evidence type="ECO:0000256" key="5">
    <source>
        <dbReference type="ARBA" id="ARBA00022692"/>
    </source>
</evidence>
<keyword evidence="11" id="KW-0325">Glycoprotein</keyword>
<evidence type="ECO:0000256" key="13">
    <source>
        <dbReference type="SAM" id="Phobius"/>
    </source>
</evidence>
<evidence type="ECO:0000256" key="1">
    <source>
        <dbReference type="ARBA" id="ARBA00004236"/>
    </source>
</evidence>
<dbReference type="GO" id="GO:0005886">
    <property type="term" value="C:plasma membrane"/>
    <property type="evidence" value="ECO:0007669"/>
    <property type="project" value="UniProtKB-SubCell"/>
</dbReference>
<keyword evidence="14" id="KW-1185">Reference proteome</keyword>
<dbReference type="PANTHER" id="PTHR11923:SF109">
    <property type="entry name" value="SENSORY NEURON MEMBRANE PROTEIN 2"/>
    <property type="match status" value="1"/>
</dbReference>
<dbReference type="GeneID" id="107222518"/>
<dbReference type="OrthoDB" id="195015at2759"/>
<sequence>MVSCVAIVITVIGAVIAVAGGLVGYLVIPDIIDERVEESVKLVEGSDAFERWQNVPVPVLYKIYFFNVSNPDDVQNGLQPIVEEIGPYVYKQYRTKINIAAADDVLSYYQHQLYEFDEEASAPLTEYDDITVVNLPLMSIATVAEYNSGSALLSQLTLLNSAISTIFQSPTSVFLTTTPRDFLFDGVYVYCNSTGIINSLVCNQIENYAPVTMPRLSDGRFKFSLLSHKNDTNDGYYSINSGLNDVSQLGEILAWENSSVLDTWGEDGTCNDIVGCDASLYPPFRTQGSSVNIFSTDICRSVRVDFSEVSSFSGIESYKYEVGKDMLSSPLTNPENQCFCLNRTQGIRGTDGCLLDGAMELWDCQGAPVVLSHPHFYLADESYQNGVDGLSPNRSLHEIFLELEPITGTLLRGSKRVQFNIFLRPISRISLTTNLPTTLMPIVWIDESVELTDELIDELNASLFDVLDLVNTILWGVIAGGAVLFVIGFVWMLISCCRSRSAPANKVGS</sequence>
<evidence type="ECO:0000256" key="11">
    <source>
        <dbReference type="ARBA" id="ARBA00023180"/>
    </source>
</evidence>
<keyword evidence="7 13" id="KW-1133">Transmembrane helix</keyword>
<dbReference type="Pfam" id="PF01130">
    <property type="entry name" value="CD36"/>
    <property type="match status" value="1"/>
</dbReference>
<evidence type="ECO:0000313" key="14">
    <source>
        <dbReference type="Proteomes" id="UP000829291"/>
    </source>
</evidence>
<evidence type="ECO:0000256" key="9">
    <source>
        <dbReference type="ARBA" id="ARBA00023157"/>
    </source>
</evidence>
<keyword evidence="8 13" id="KW-0472">Membrane</keyword>
<evidence type="ECO:0000256" key="6">
    <source>
        <dbReference type="ARBA" id="ARBA00022725"/>
    </source>
</evidence>
<dbReference type="InParanoid" id="A0A6J0BRK7"/>
<proteinExistence type="inferred from homology"/>
<evidence type="ECO:0000256" key="12">
    <source>
        <dbReference type="ARBA" id="ARBA00040645"/>
    </source>
</evidence>
<gene>
    <name evidence="15" type="primary">LOC107222518</name>
</gene>
<dbReference type="RefSeq" id="XP_015517411.2">
    <property type="nucleotide sequence ID" value="XM_015661925.2"/>
</dbReference>
<keyword evidence="4" id="KW-0716">Sensory transduction</keyword>
<dbReference type="Proteomes" id="UP000829291">
    <property type="component" value="Chromosome 2"/>
</dbReference>
<evidence type="ECO:0000313" key="15">
    <source>
        <dbReference type="RefSeq" id="XP_015517411.2"/>
    </source>
</evidence>
<organism evidence="15">
    <name type="scientific">Neodiprion lecontei</name>
    <name type="common">Redheaded pine sawfly</name>
    <dbReference type="NCBI Taxonomy" id="441921"/>
    <lineage>
        <taxon>Eukaryota</taxon>
        <taxon>Metazoa</taxon>
        <taxon>Ecdysozoa</taxon>
        <taxon>Arthropoda</taxon>
        <taxon>Hexapoda</taxon>
        <taxon>Insecta</taxon>
        <taxon>Pterygota</taxon>
        <taxon>Neoptera</taxon>
        <taxon>Endopterygota</taxon>
        <taxon>Hymenoptera</taxon>
        <taxon>Tenthredinoidea</taxon>
        <taxon>Diprionidae</taxon>
        <taxon>Diprioninae</taxon>
        <taxon>Neodiprion</taxon>
    </lineage>
</organism>
<feature type="transmembrane region" description="Helical" evidence="13">
    <location>
        <begin position="7"/>
        <end position="28"/>
    </location>
</feature>
<dbReference type="InterPro" id="IPR002159">
    <property type="entry name" value="CD36_fam"/>
</dbReference>
<evidence type="ECO:0000256" key="3">
    <source>
        <dbReference type="ARBA" id="ARBA00022475"/>
    </source>
</evidence>
<protein>
    <recommendedName>
        <fullName evidence="12">Sensory neuron membrane protein 2</fullName>
    </recommendedName>
</protein>
<dbReference type="PRINTS" id="PR01609">
    <property type="entry name" value="CD36FAMILY"/>
</dbReference>
<name>A0A6J0BRK7_NEOLC</name>
<keyword evidence="5 13" id="KW-0812">Transmembrane</keyword>
<dbReference type="GO" id="GO:0007608">
    <property type="term" value="P:sensory perception of smell"/>
    <property type="evidence" value="ECO:0007669"/>
    <property type="project" value="UniProtKB-KW"/>
</dbReference>
<feature type="transmembrane region" description="Helical" evidence="13">
    <location>
        <begin position="473"/>
        <end position="494"/>
    </location>
</feature>
<reference evidence="15" key="1">
    <citation type="submission" date="2025-08" db="UniProtKB">
        <authorList>
            <consortium name="RefSeq"/>
        </authorList>
    </citation>
    <scope>IDENTIFICATION</scope>
    <source>
        <tissue evidence="15">Thorax and Abdomen</tissue>
    </source>
</reference>
<evidence type="ECO:0000256" key="10">
    <source>
        <dbReference type="ARBA" id="ARBA00023170"/>
    </source>
</evidence>
<dbReference type="KEGG" id="nlo:107222518"/>
<keyword evidence="10" id="KW-0675">Receptor</keyword>
<accession>A0A6J0BRK7</accession>
<evidence type="ECO:0000256" key="4">
    <source>
        <dbReference type="ARBA" id="ARBA00022606"/>
    </source>
</evidence>
<comment type="subcellular location">
    <subcellularLocation>
        <location evidence="1">Cell membrane</location>
    </subcellularLocation>
</comment>
<evidence type="ECO:0000256" key="8">
    <source>
        <dbReference type="ARBA" id="ARBA00023136"/>
    </source>
</evidence>
<dbReference type="FunCoup" id="A0A6J0BRK7">
    <property type="interactions" value="6"/>
</dbReference>
<evidence type="ECO:0000256" key="2">
    <source>
        <dbReference type="ARBA" id="ARBA00010532"/>
    </source>
</evidence>
<comment type="similarity">
    <text evidence="2">Belongs to the CD36 family.</text>
</comment>
<keyword evidence="3" id="KW-1003">Cell membrane</keyword>
<dbReference type="PANTHER" id="PTHR11923">
    <property type="entry name" value="SCAVENGER RECEPTOR CLASS B TYPE-1 SR-B1"/>
    <property type="match status" value="1"/>
</dbReference>
<keyword evidence="6" id="KW-0552">Olfaction</keyword>
<keyword evidence="9" id="KW-1015">Disulfide bond</keyword>